<name>A0A9K3CZL8_9EUKA</name>
<feature type="compositionally biased region" description="Basic and acidic residues" evidence="1">
    <location>
        <begin position="51"/>
        <end position="66"/>
    </location>
</feature>
<dbReference type="AlphaFoldDB" id="A0A9K3CZL8"/>
<sequence length="66" mass="6692">MVSVGDTPAGEASDLSCSSVSAGIAECIDHVIEGEPIVDNHCAQEGEGEPIGDRALEDVVEAKGPK</sequence>
<keyword evidence="3" id="KW-1185">Reference proteome</keyword>
<feature type="non-terminal residue" evidence="2">
    <location>
        <position position="66"/>
    </location>
</feature>
<evidence type="ECO:0000256" key="1">
    <source>
        <dbReference type="SAM" id="MobiDB-lite"/>
    </source>
</evidence>
<dbReference type="Proteomes" id="UP000265618">
    <property type="component" value="Unassembled WGS sequence"/>
</dbReference>
<feature type="region of interest" description="Disordered" evidence="1">
    <location>
        <begin position="43"/>
        <end position="66"/>
    </location>
</feature>
<gene>
    <name evidence="2" type="ORF">KIPB_008207</name>
</gene>
<comment type="caution">
    <text evidence="2">The sequence shown here is derived from an EMBL/GenBank/DDBJ whole genome shotgun (WGS) entry which is preliminary data.</text>
</comment>
<reference evidence="2 3" key="1">
    <citation type="journal article" date="2018" name="PLoS ONE">
        <title>The draft genome of Kipferlia bialata reveals reductive genome evolution in fornicate parasites.</title>
        <authorList>
            <person name="Tanifuji G."/>
            <person name="Takabayashi S."/>
            <person name="Kume K."/>
            <person name="Takagi M."/>
            <person name="Nakayama T."/>
            <person name="Kamikawa R."/>
            <person name="Inagaki Y."/>
            <person name="Hashimoto T."/>
        </authorList>
    </citation>
    <scope>NUCLEOTIDE SEQUENCE [LARGE SCALE GENOMIC DNA]</scope>
    <source>
        <strain evidence="2">NY0173</strain>
    </source>
</reference>
<accession>A0A9K3CZL8</accession>
<dbReference type="EMBL" id="BDIP01002486">
    <property type="protein sequence ID" value="GIQ86364.1"/>
    <property type="molecule type" value="Genomic_DNA"/>
</dbReference>
<organism evidence="2 3">
    <name type="scientific">Kipferlia bialata</name>
    <dbReference type="NCBI Taxonomy" id="797122"/>
    <lineage>
        <taxon>Eukaryota</taxon>
        <taxon>Metamonada</taxon>
        <taxon>Carpediemonas-like organisms</taxon>
        <taxon>Kipferlia</taxon>
    </lineage>
</organism>
<protein>
    <submittedName>
        <fullName evidence="2">Uncharacterized protein</fullName>
    </submittedName>
</protein>
<proteinExistence type="predicted"/>
<evidence type="ECO:0000313" key="3">
    <source>
        <dbReference type="Proteomes" id="UP000265618"/>
    </source>
</evidence>
<evidence type="ECO:0000313" key="2">
    <source>
        <dbReference type="EMBL" id="GIQ86364.1"/>
    </source>
</evidence>